<dbReference type="GO" id="GO:0032259">
    <property type="term" value="P:methylation"/>
    <property type="evidence" value="ECO:0007669"/>
    <property type="project" value="UniProtKB-KW"/>
</dbReference>
<organism evidence="1 2">
    <name type="scientific">Tenacibaculum tangerinum</name>
    <dbReference type="NCBI Taxonomy" id="3038772"/>
    <lineage>
        <taxon>Bacteria</taxon>
        <taxon>Pseudomonadati</taxon>
        <taxon>Bacteroidota</taxon>
        <taxon>Flavobacteriia</taxon>
        <taxon>Flavobacteriales</taxon>
        <taxon>Flavobacteriaceae</taxon>
        <taxon>Tenacibaculum</taxon>
    </lineage>
</organism>
<keyword evidence="2" id="KW-1185">Reference proteome</keyword>
<dbReference type="Proteomes" id="UP001232001">
    <property type="component" value="Chromosome"/>
</dbReference>
<name>A0ABY8L699_9FLAO</name>
<sequence>MKKITKHLLIFKRRITQQHELKKLSKIENDTLQKVINAFIVTQKKLHKNEDLNSFSNCENYRTKLLADNTPISYKIFSSDKVVSVREICKKAASGKKWCQFLYHLVDAIDAPKVLEIGTNLGISGSYILEAMKNKNGKLTTMEGLPQLCEISAAQFATIVPNSKFEVIQGLYENTFSKVIENKEEYDILFIDGNHQKAPTLEYFKALKATIKKTAIFVFDDIYWSDGMTEAWEIIKKDKDVNFSIDLYEQGIVIIDKNEPIHHKEFSLHLSY</sequence>
<dbReference type="PANTHER" id="PTHR43167">
    <property type="entry name" value="PUTATIVE (AFU_ORTHOLOGUE AFUA_6G01830)-RELATED"/>
    <property type="match status" value="1"/>
</dbReference>
<evidence type="ECO:0000313" key="1">
    <source>
        <dbReference type="EMBL" id="WGH76916.1"/>
    </source>
</evidence>
<reference evidence="1 2" key="1">
    <citation type="submission" date="2023-04" db="EMBL/GenBank/DDBJ databases">
        <title>Tenacibaculum tangerinum sp. nov., isolated from sea tidal flat of South Korea.</title>
        <authorList>
            <person name="Lee S.H."/>
            <person name="Kim J.-J."/>
        </authorList>
    </citation>
    <scope>NUCLEOTIDE SEQUENCE [LARGE SCALE GENOMIC DNA]</scope>
    <source>
        <strain evidence="1 2">GRR-S3-23</strain>
    </source>
</reference>
<protein>
    <submittedName>
        <fullName evidence="1">Class I SAM-dependent methyltransferase</fullName>
        <ecNumber evidence="1">2.1.1.-</ecNumber>
    </submittedName>
</protein>
<dbReference type="Gene3D" id="3.40.50.150">
    <property type="entry name" value="Vaccinia Virus protein VP39"/>
    <property type="match status" value="1"/>
</dbReference>
<dbReference type="SUPFAM" id="SSF53335">
    <property type="entry name" value="S-adenosyl-L-methionine-dependent methyltransferases"/>
    <property type="match status" value="1"/>
</dbReference>
<evidence type="ECO:0000313" key="2">
    <source>
        <dbReference type="Proteomes" id="UP001232001"/>
    </source>
</evidence>
<dbReference type="EC" id="2.1.1.-" evidence="1"/>
<gene>
    <name evidence="1" type="ORF">P8625_07170</name>
</gene>
<proteinExistence type="predicted"/>
<dbReference type="RefSeq" id="WP_279652775.1">
    <property type="nucleotide sequence ID" value="NZ_CP122539.1"/>
</dbReference>
<keyword evidence="1" id="KW-0808">Transferase</keyword>
<keyword evidence="1" id="KW-0489">Methyltransferase</keyword>
<dbReference type="EMBL" id="CP122539">
    <property type="protein sequence ID" value="WGH76916.1"/>
    <property type="molecule type" value="Genomic_DNA"/>
</dbReference>
<dbReference type="GO" id="GO:0008168">
    <property type="term" value="F:methyltransferase activity"/>
    <property type="evidence" value="ECO:0007669"/>
    <property type="project" value="UniProtKB-KW"/>
</dbReference>
<dbReference type="PANTHER" id="PTHR43167:SF1">
    <property type="entry name" value="PUTATIVE (AFU_ORTHOLOGUE AFUA_6G01830)-RELATED"/>
    <property type="match status" value="1"/>
</dbReference>
<dbReference type="Pfam" id="PF13578">
    <property type="entry name" value="Methyltransf_24"/>
    <property type="match status" value="1"/>
</dbReference>
<dbReference type="InterPro" id="IPR029063">
    <property type="entry name" value="SAM-dependent_MTases_sf"/>
</dbReference>
<accession>A0ABY8L699</accession>